<keyword evidence="5" id="KW-1185">Reference proteome</keyword>
<dbReference type="Pfam" id="PF01433">
    <property type="entry name" value="Peptidase_M1"/>
    <property type="match status" value="1"/>
</dbReference>
<organism evidence="2 4">
    <name type="scientific">Chitinophaga sancti</name>
    <dbReference type="NCBI Taxonomy" id="1004"/>
    <lineage>
        <taxon>Bacteria</taxon>
        <taxon>Pseudomonadati</taxon>
        <taxon>Bacteroidota</taxon>
        <taxon>Chitinophagia</taxon>
        <taxon>Chitinophagales</taxon>
        <taxon>Chitinophagaceae</taxon>
        <taxon>Chitinophaga</taxon>
    </lineage>
</organism>
<dbReference type="InterPro" id="IPR014782">
    <property type="entry name" value="Peptidase_M1_dom"/>
</dbReference>
<accession>A0A1K1R1X6</accession>
<feature type="domain" description="Peptidase M1 membrane alanine aminopeptidase" evidence="1">
    <location>
        <begin position="372"/>
        <end position="529"/>
    </location>
</feature>
<keyword evidence="3" id="KW-0031">Aminopeptidase</keyword>
<protein>
    <submittedName>
        <fullName evidence="3">M1 family metallopeptidase</fullName>
        <ecNumber evidence="3">3.4.11.-</ecNumber>
    </submittedName>
</protein>
<dbReference type="EC" id="3.4.11.-" evidence="3"/>
<dbReference type="Proteomes" id="UP000183788">
    <property type="component" value="Unassembled WGS sequence"/>
</dbReference>
<dbReference type="CDD" id="cd09604">
    <property type="entry name" value="M1_APN_like"/>
    <property type="match status" value="1"/>
</dbReference>
<dbReference type="InterPro" id="IPR027268">
    <property type="entry name" value="Peptidase_M4/M1_CTD_sf"/>
</dbReference>
<dbReference type="RefSeq" id="WP_072362327.1">
    <property type="nucleotide sequence ID" value="NZ_CP139972.1"/>
</dbReference>
<keyword evidence="3" id="KW-0645">Protease</keyword>
<evidence type="ECO:0000313" key="5">
    <source>
        <dbReference type="Proteomes" id="UP001326715"/>
    </source>
</evidence>
<dbReference type="GO" id="GO:0004177">
    <property type="term" value="F:aminopeptidase activity"/>
    <property type="evidence" value="ECO:0007669"/>
    <property type="project" value="UniProtKB-KW"/>
</dbReference>
<dbReference type="Proteomes" id="UP001326715">
    <property type="component" value="Chromosome"/>
</dbReference>
<dbReference type="EMBL" id="FPIZ01000010">
    <property type="protein sequence ID" value="SFW66218.1"/>
    <property type="molecule type" value="Genomic_DNA"/>
</dbReference>
<evidence type="ECO:0000313" key="3">
    <source>
        <dbReference type="EMBL" id="WQG90032.1"/>
    </source>
</evidence>
<evidence type="ECO:0000313" key="4">
    <source>
        <dbReference type="Proteomes" id="UP000183788"/>
    </source>
</evidence>
<gene>
    <name evidence="2" type="ORF">SAMN05661012_03296</name>
    <name evidence="3" type="ORF">SR876_00875</name>
</gene>
<evidence type="ECO:0000313" key="2">
    <source>
        <dbReference type="EMBL" id="SFW66218.1"/>
    </source>
</evidence>
<reference evidence="3 5" key="2">
    <citation type="submission" date="2023-11" db="EMBL/GenBank/DDBJ databases">
        <title>MicrobeMod: A computational toolkit for identifying prokaryotic methylation and restriction-modification with nanopore sequencing.</title>
        <authorList>
            <person name="Crits-Christoph A."/>
            <person name="Kang S.C."/>
            <person name="Lee H."/>
            <person name="Ostrov N."/>
        </authorList>
    </citation>
    <scope>NUCLEOTIDE SEQUENCE [LARGE SCALE GENOMIC DNA]</scope>
    <source>
        <strain evidence="3 5">ATCC 23090</strain>
    </source>
</reference>
<keyword evidence="3" id="KW-0378">Hydrolase</keyword>
<sequence length="624" mass="70856">MIKSFSSLVALLGLITVVHGQELYQPRNIKKAYTNHTRELSGKPGSKYWQNTGRYDIQVTANPPSRTIYGTESIRYINNSPDTLNKIVIRMICNIHKHQAPRSGYVSKDFLTDGVFIDTLIINGTSVEFDNNVGTVADVNLPQPLNAKDSMQVHISWHYDMSVQSGREGAIDSTTFFLAYFYPRISVYDDYNGWDKIEHMDRVEFYSDFNDYKVAVKVPANYVVWGTGTLQNIDEVLQPAFAQKLKNSYTADNVTHIATKADMEGQLVTRQNKWNTWIFTSQNIADATIGLSNHYVWDAASVIVDSATKRRTSVQAAFNDNAADFHHSVEFSHYALNYFSTQWPGISYPFPTMTAFQGYADMEYPMMVNDETTGDNLEFGQLVQDHEIAHTYFPFYMGINESRYAYMDEGWATTFEYLIAIAERGKEKADEFYKNFRVRSYISDPSSEEDQPIITQSHQVSGHGYGNNSYGKASLSYLALKDLLGDKGFKKALHTYMHNWNGKHPIPWDYFNSMSAGSGQNLNWFFNNWFFSNNYIDLKLYRFNQQGNKVNLGINNVGGFAIPFDIVLTYEDGTTDIIHKTPAVWKTGSKDLALTLPAAKKLAGIKLDGGIFMDATPADNDWKK</sequence>
<proteinExistence type="predicted"/>
<dbReference type="STRING" id="1004.SAMN05661012_03296"/>
<dbReference type="OrthoDB" id="9814383at2"/>
<evidence type="ECO:0000259" key="1">
    <source>
        <dbReference type="Pfam" id="PF01433"/>
    </source>
</evidence>
<dbReference type="EMBL" id="CP140154">
    <property type="protein sequence ID" value="WQG90032.1"/>
    <property type="molecule type" value="Genomic_DNA"/>
</dbReference>
<dbReference type="AlphaFoldDB" id="A0A1K1R1X6"/>
<reference evidence="2 4" key="1">
    <citation type="submission" date="2016-11" db="EMBL/GenBank/DDBJ databases">
        <authorList>
            <person name="Jaros S."/>
            <person name="Januszkiewicz K."/>
            <person name="Wedrychowicz H."/>
        </authorList>
    </citation>
    <scope>NUCLEOTIDE SEQUENCE [LARGE SCALE GENOMIC DNA]</scope>
    <source>
        <strain evidence="2 4">DSM 784</strain>
    </source>
</reference>
<dbReference type="Gene3D" id="1.10.390.10">
    <property type="entry name" value="Neutral Protease Domain 2"/>
    <property type="match status" value="1"/>
</dbReference>
<dbReference type="GO" id="GO:0008270">
    <property type="term" value="F:zinc ion binding"/>
    <property type="evidence" value="ECO:0007669"/>
    <property type="project" value="InterPro"/>
</dbReference>
<dbReference type="SUPFAM" id="SSF55486">
    <property type="entry name" value="Metalloproteases ('zincins'), catalytic domain"/>
    <property type="match status" value="1"/>
</dbReference>
<name>A0A1K1R1X6_9BACT</name>
<dbReference type="GO" id="GO:0008237">
    <property type="term" value="F:metallopeptidase activity"/>
    <property type="evidence" value="ECO:0007669"/>
    <property type="project" value="InterPro"/>
</dbReference>